<evidence type="ECO:0000256" key="1">
    <source>
        <dbReference type="ARBA" id="ARBA00004141"/>
    </source>
</evidence>
<dbReference type="GO" id="GO:0016020">
    <property type="term" value="C:membrane"/>
    <property type="evidence" value="ECO:0007669"/>
    <property type="project" value="UniProtKB-SubCell"/>
</dbReference>
<reference evidence="11" key="2">
    <citation type="submission" date="2021-01" db="UniProtKB">
        <authorList>
            <consortium name="EnsemblPlants"/>
        </authorList>
    </citation>
    <scope>IDENTIFICATION</scope>
</reference>
<dbReference type="Gramene" id="QL05p039803:mrna">
    <property type="protein sequence ID" value="QL05p039803:mrna"/>
    <property type="gene ID" value="QL05p039803"/>
</dbReference>
<dbReference type="Pfam" id="PF08557">
    <property type="entry name" value="Lipid_DES"/>
    <property type="match status" value="1"/>
</dbReference>
<evidence type="ECO:0000256" key="8">
    <source>
        <dbReference type="ARBA" id="ARBA00023136"/>
    </source>
</evidence>
<evidence type="ECO:0000313" key="12">
    <source>
        <dbReference type="Proteomes" id="UP000594261"/>
    </source>
</evidence>
<evidence type="ECO:0000256" key="9">
    <source>
        <dbReference type="SAM" id="Phobius"/>
    </source>
</evidence>
<feature type="transmembrane region" description="Helical" evidence="9">
    <location>
        <begin position="78"/>
        <end position="97"/>
    </location>
</feature>
<evidence type="ECO:0000256" key="5">
    <source>
        <dbReference type="ARBA" id="ARBA00022989"/>
    </source>
</evidence>
<dbReference type="Proteomes" id="UP000594261">
    <property type="component" value="Chromosome 5"/>
</dbReference>
<comment type="similarity">
    <text evidence="2">Belongs to the fatty acid desaturase type 1 family. DEGS subfamily.</text>
</comment>
<dbReference type="InParanoid" id="A0A7N2R4U3"/>
<dbReference type="PANTHER" id="PTHR12879">
    <property type="entry name" value="SPHINGOLIPID DELTA 4 DESATURASE/C-4 HYDROXYLASE PROTEIN DES2"/>
    <property type="match status" value="1"/>
</dbReference>
<comment type="subcellular location">
    <subcellularLocation>
        <location evidence="1">Membrane</location>
        <topology evidence="1">Multi-pass membrane protein</topology>
    </subcellularLocation>
</comment>
<keyword evidence="6" id="KW-0560">Oxidoreductase</keyword>
<feature type="domain" description="Sphingolipid delta4-desaturase N-terminal" evidence="10">
    <location>
        <begin position="14"/>
        <end position="52"/>
    </location>
</feature>
<reference evidence="11 12" key="1">
    <citation type="journal article" date="2016" name="G3 (Bethesda)">
        <title>First Draft Assembly and Annotation of the Genome of a California Endemic Oak Quercus lobata Nee (Fagaceae).</title>
        <authorList>
            <person name="Sork V.L."/>
            <person name="Fitz-Gibbon S.T."/>
            <person name="Puiu D."/>
            <person name="Crepeau M."/>
            <person name="Gugger P.F."/>
            <person name="Sherman R."/>
            <person name="Stevens K."/>
            <person name="Langley C.H."/>
            <person name="Pellegrini M."/>
            <person name="Salzberg S.L."/>
        </authorList>
    </citation>
    <scope>NUCLEOTIDE SEQUENCE [LARGE SCALE GENOMIC DNA]</scope>
    <source>
        <strain evidence="11 12">cv. SW786</strain>
    </source>
</reference>
<dbReference type="EC" id="1.14.19.17" evidence="3"/>
<evidence type="ECO:0000256" key="2">
    <source>
        <dbReference type="ARBA" id="ARBA00006146"/>
    </source>
</evidence>
<evidence type="ECO:0000256" key="3">
    <source>
        <dbReference type="ARBA" id="ARBA00012021"/>
    </source>
</evidence>
<evidence type="ECO:0000259" key="10">
    <source>
        <dbReference type="SMART" id="SM01269"/>
    </source>
</evidence>
<dbReference type="InterPro" id="IPR005804">
    <property type="entry name" value="FA_desaturase_dom"/>
</dbReference>
<feature type="transmembrane region" description="Helical" evidence="9">
    <location>
        <begin position="52"/>
        <end position="71"/>
    </location>
</feature>
<keyword evidence="12" id="KW-1185">Reference proteome</keyword>
<evidence type="ECO:0000256" key="7">
    <source>
        <dbReference type="ARBA" id="ARBA00023098"/>
    </source>
</evidence>
<keyword evidence="4 9" id="KW-0812">Transmembrane</keyword>
<dbReference type="EMBL" id="LRBV02000005">
    <property type="status" value="NOT_ANNOTATED_CDS"/>
    <property type="molecule type" value="Genomic_DNA"/>
</dbReference>
<feature type="transmembrane region" description="Helical" evidence="9">
    <location>
        <begin position="159"/>
        <end position="179"/>
    </location>
</feature>
<proteinExistence type="inferred from homology"/>
<sequence>MGEREEGEGEGEGVMATDFFWSYTDEPHASRRRQILSQYPQIKDLFGPDPFAFFKIAVVVLLQLWTATLLQNAGWLKILAIAYFFGSFLNHNLFLAIHELSHNLAFSTPVYNRWLGIFANLPIGVPMSVTFQKYHLEHHRFQGVDGIDMDIPSHTEAHLVTNVISKSIWVILQLFFYAFRPLFLKPKPPGCWEFINTFIQISLDAFIVYFWGWKSFAYLILSTFVGGGMHPMAGHFISEHYVFNPEQETYSYYGPLNLMTWNVGYHNEHHDFPRIPGNKLYKVKEIAPEYYEGLDSYKSWSQVIYMYVMDRTVGPFSRMKRKFLVKKEKLNPCKQNTGDIFPLHGVFVVDSIACGVKVLHKFFQLVVEEGGTFFSLRIFERGKHFMKSVFMGKNAALWLMKNIEHTVVGINPKQFFTLREGDIAYTLQRRSNSFGQFLLVSELKVDGHRRSVIIPSGKAQNGWKVFGLELRKMLEPDQHAFGGAMVGDIPMGKLDTMVVGGRDRREQCINVNTELREQILVENRKRILVRFSLNSKSNENGKRSDKRRPSWTGSGLIMEVDVKGRRRVSWDSKKGGVKNFKWVKQAQIKDVVGQDSYCDQQVGFLNLELTGPFRLEVDESSSIADLSPPKPKAHMSALAVMSTSLHETLLSRNELGQLGELPRVVAVTADGGFHTEKSLAPVIQCSVFDGLSAEEPYGGYRARPILFNIYSRWLSGEVMLVEDVVNFSASFGETELIDCLPLRIIAPSASSSSAELEEVTEVLSIEAKLDISGWVKYRILGFSKLVGLSMTRHEKLCIALLQRLESEMEAANVLHRKAIGSQKVAKSKNKGCKELQNLISLVNYDGR</sequence>
<keyword evidence="7" id="KW-0443">Lipid metabolism</keyword>
<evidence type="ECO:0000313" key="11">
    <source>
        <dbReference type="EnsemblPlants" id="QL05p039803:mrna"/>
    </source>
</evidence>
<dbReference type="GO" id="GO:0046513">
    <property type="term" value="P:ceramide biosynthetic process"/>
    <property type="evidence" value="ECO:0007669"/>
    <property type="project" value="TreeGrafter"/>
</dbReference>
<dbReference type="CDD" id="cd03508">
    <property type="entry name" value="Delta4-sphingolipid-FADS-like"/>
    <property type="match status" value="1"/>
</dbReference>
<keyword evidence="5 9" id="KW-1133">Transmembrane helix</keyword>
<dbReference type="Pfam" id="PF00487">
    <property type="entry name" value="FA_desaturase"/>
    <property type="match status" value="1"/>
</dbReference>
<organism evidence="11 12">
    <name type="scientific">Quercus lobata</name>
    <name type="common">Valley oak</name>
    <dbReference type="NCBI Taxonomy" id="97700"/>
    <lineage>
        <taxon>Eukaryota</taxon>
        <taxon>Viridiplantae</taxon>
        <taxon>Streptophyta</taxon>
        <taxon>Embryophyta</taxon>
        <taxon>Tracheophyta</taxon>
        <taxon>Spermatophyta</taxon>
        <taxon>Magnoliopsida</taxon>
        <taxon>eudicotyledons</taxon>
        <taxon>Gunneridae</taxon>
        <taxon>Pentapetalae</taxon>
        <taxon>rosids</taxon>
        <taxon>fabids</taxon>
        <taxon>Fagales</taxon>
        <taxon>Fagaceae</taxon>
        <taxon>Quercus</taxon>
    </lineage>
</organism>
<dbReference type="GO" id="GO:0042284">
    <property type="term" value="F:sphingolipid delta-4 desaturase activity"/>
    <property type="evidence" value="ECO:0007669"/>
    <property type="project" value="UniProtKB-EC"/>
</dbReference>
<dbReference type="EnsemblPlants" id="QL05p039803:mrna">
    <property type="protein sequence ID" value="QL05p039803:mrna"/>
    <property type="gene ID" value="QL05p039803"/>
</dbReference>
<dbReference type="PANTHER" id="PTHR12879:SF8">
    <property type="entry name" value="SPHINGOLIPID DELTA(4)-DESATURASE DES1"/>
    <property type="match status" value="1"/>
</dbReference>
<dbReference type="InterPro" id="IPR013866">
    <property type="entry name" value="Sphingolipid_d4-desaturase_N"/>
</dbReference>
<evidence type="ECO:0000256" key="6">
    <source>
        <dbReference type="ARBA" id="ARBA00023002"/>
    </source>
</evidence>
<dbReference type="InterPro" id="IPR011388">
    <property type="entry name" value="DES1/DES2"/>
</dbReference>
<name>A0A7N2R4U3_QUELO</name>
<evidence type="ECO:0000256" key="4">
    <source>
        <dbReference type="ARBA" id="ARBA00022692"/>
    </source>
</evidence>
<protein>
    <recommendedName>
        <fullName evidence="3">sphingolipid 4-desaturase</fullName>
        <ecNumber evidence="3">1.14.19.17</ecNumber>
    </recommendedName>
</protein>
<accession>A0A7N2R4U3</accession>
<dbReference type="AlphaFoldDB" id="A0A7N2R4U3"/>
<dbReference type="SMART" id="SM01269">
    <property type="entry name" value="Lipid_DES"/>
    <property type="match status" value="1"/>
</dbReference>
<keyword evidence="8 9" id="KW-0472">Membrane</keyword>